<reference evidence="4" key="1">
    <citation type="journal article" date="2020" name="Stud. Mycol.">
        <title>101 Dothideomycetes genomes: a test case for predicting lifestyles and emergence of pathogens.</title>
        <authorList>
            <person name="Haridas S."/>
            <person name="Albert R."/>
            <person name="Binder M."/>
            <person name="Bloem J."/>
            <person name="Labutti K."/>
            <person name="Salamov A."/>
            <person name="Andreopoulos B."/>
            <person name="Baker S."/>
            <person name="Barry K."/>
            <person name="Bills G."/>
            <person name="Bluhm B."/>
            <person name="Cannon C."/>
            <person name="Castanera R."/>
            <person name="Culley D."/>
            <person name="Daum C."/>
            <person name="Ezra D."/>
            <person name="Gonzalez J."/>
            <person name="Henrissat B."/>
            <person name="Kuo A."/>
            <person name="Liang C."/>
            <person name="Lipzen A."/>
            <person name="Lutzoni F."/>
            <person name="Magnuson J."/>
            <person name="Mondo S."/>
            <person name="Nolan M."/>
            <person name="Ohm R."/>
            <person name="Pangilinan J."/>
            <person name="Park H.-J."/>
            <person name="Ramirez L."/>
            <person name="Alfaro M."/>
            <person name="Sun H."/>
            <person name="Tritt A."/>
            <person name="Yoshinaga Y."/>
            <person name="Zwiers L.-H."/>
            <person name="Turgeon B."/>
            <person name="Goodwin S."/>
            <person name="Spatafora J."/>
            <person name="Crous P."/>
            <person name="Grigoriev I."/>
        </authorList>
    </citation>
    <scope>NUCLEOTIDE SEQUENCE</scope>
    <source>
        <strain evidence="4">CBS 122368</strain>
    </source>
</reference>
<dbReference type="InterPro" id="IPR050261">
    <property type="entry name" value="FrsA_esterase"/>
</dbReference>
<dbReference type="PANTHER" id="PTHR22946:SF9">
    <property type="entry name" value="POLYKETIDE TRANSFERASE AF380"/>
    <property type="match status" value="1"/>
</dbReference>
<evidence type="ECO:0000313" key="4">
    <source>
        <dbReference type="EMBL" id="KAF2241508.1"/>
    </source>
</evidence>
<dbReference type="OrthoDB" id="2498029at2759"/>
<dbReference type="EMBL" id="ML987211">
    <property type="protein sequence ID" value="KAF2241508.1"/>
    <property type="molecule type" value="Genomic_DNA"/>
</dbReference>
<feature type="domain" description="AB hydrolase-1" evidence="3">
    <location>
        <begin position="33"/>
        <end position="278"/>
    </location>
</feature>
<dbReference type="Gene3D" id="3.40.50.1820">
    <property type="entry name" value="alpha/beta hydrolase"/>
    <property type="match status" value="1"/>
</dbReference>
<dbReference type="AlphaFoldDB" id="A0A6A6HUR9"/>
<evidence type="ECO:0000256" key="1">
    <source>
        <dbReference type="ARBA" id="ARBA00022801"/>
    </source>
</evidence>
<dbReference type="PANTHER" id="PTHR22946">
    <property type="entry name" value="DIENELACTONE HYDROLASE DOMAIN-CONTAINING PROTEIN-RELATED"/>
    <property type="match status" value="1"/>
</dbReference>
<dbReference type="InterPro" id="IPR000073">
    <property type="entry name" value="AB_hydrolase_1"/>
</dbReference>
<dbReference type="RefSeq" id="XP_033676512.1">
    <property type="nucleotide sequence ID" value="XM_033824394.1"/>
</dbReference>
<keyword evidence="1" id="KW-0378">Hydrolase</keyword>
<sequence length="303" mass="33673">MRTDVSFQTCDNVTLRGWFYTPTNSPPSPLPCLIMAHGFSALKEMDLDAFASHFCSALPLTCLVFDNRGFGASDTGLSQPRQEILPAQQISDYSDAITYAQTRPDVQKDKIAVWGSSYSGGHVLWVGAVDRRVKAVLSQVPCVDGWANFHRLVRPDFVPQMNELFKSDRLARAAGEPPGLLPVVDADVHKPSALPTPDSYAFFSAWGEKSGWKNEVTVKSIEAFREYLPSAHIHHIAPTPLLMTVAECDVLTPTDLALEAYARALEPKRLHILPGGHFDAYSGQYFERNCKRQVEFLREFLCG</sequence>
<dbReference type="SUPFAM" id="SSF53474">
    <property type="entry name" value="alpha/beta-Hydrolases"/>
    <property type="match status" value="1"/>
</dbReference>
<dbReference type="Pfam" id="PF12697">
    <property type="entry name" value="Abhydrolase_6"/>
    <property type="match status" value="1"/>
</dbReference>
<name>A0A6A6HUR9_9PLEO</name>
<dbReference type="Gene3D" id="1.10.10.800">
    <property type="match status" value="1"/>
</dbReference>
<evidence type="ECO:0000259" key="3">
    <source>
        <dbReference type="Pfam" id="PF12697"/>
    </source>
</evidence>
<evidence type="ECO:0000256" key="2">
    <source>
        <dbReference type="ARBA" id="ARBA00038115"/>
    </source>
</evidence>
<evidence type="ECO:0000313" key="5">
    <source>
        <dbReference type="Proteomes" id="UP000800094"/>
    </source>
</evidence>
<accession>A0A6A6HUR9</accession>
<comment type="similarity">
    <text evidence="2">Belongs to the AB hydrolase superfamily. FUS2 hydrolase family.</text>
</comment>
<keyword evidence="5" id="KW-1185">Reference proteome</keyword>
<dbReference type="Proteomes" id="UP000800094">
    <property type="component" value="Unassembled WGS sequence"/>
</dbReference>
<gene>
    <name evidence="4" type="ORF">BU26DRAFT_440482</name>
</gene>
<protein>
    <submittedName>
        <fullName evidence="4">Esterase/lipase</fullName>
    </submittedName>
</protein>
<dbReference type="GO" id="GO:0016788">
    <property type="term" value="F:hydrolase activity, acting on ester bonds"/>
    <property type="evidence" value="ECO:0007669"/>
    <property type="project" value="UniProtKB-ARBA"/>
</dbReference>
<dbReference type="GeneID" id="54577724"/>
<proteinExistence type="inferred from homology"/>
<organism evidence="4 5">
    <name type="scientific">Trematosphaeria pertusa</name>
    <dbReference type="NCBI Taxonomy" id="390896"/>
    <lineage>
        <taxon>Eukaryota</taxon>
        <taxon>Fungi</taxon>
        <taxon>Dikarya</taxon>
        <taxon>Ascomycota</taxon>
        <taxon>Pezizomycotina</taxon>
        <taxon>Dothideomycetes</taxon>
        <taxon>Pleosporomycetidae</taxon>
        <taxon>Pleosporales</taxon>
        <taxon>Massarineae</taxon>
        <taxon>Trematosphaeriaceae</taxon>
        <taxon>Trematosphaeria</taxon>
    </lineage>
</organism>
<dbReference type="InterPro" id="IPR029058">
    <property type="entry name" value="AB_hydrolase_fold"/>
</dbReference>